<gene>
    <name evidence="2" type="ORF">EPI11_17850</name>
</gene>
<name>A0A3S3QLB7_9FLAO</name>
<evidence type="ECO:0000313" key="3">
    <source>
        <dbReference type="Proteomes" id="UP000287527"/>
    </source>
</evidence>
<dbReference type="EMBL" id="SBII01000017">
    <property type="protein sequence ID" value="RWW91748.1"/>
    <property type="molecule type" value="Genomic_DNA"/>
</dbReference>
<dbReference type="RefSeq" id="WP_128391356.1">
    <property type="nucleotide sequence ID" value="NZ_SBII01000017.1"/>
</dbReference>
<dbReference type="InterPro" id="IPR000073">
    <property type="entry name" value="AB_hydrolase_1"/>
</dbReference>
<accession>A0A3S3QLB7</accession>
<dbReference type="Pfam" id="PF00561">
    <property type="entry name" value="Abhydrolase_1"/>
    <property type="match status" value="1"/>
</dbReference>
<dbReference type="OrthoDB" id="9780932at2"/>
<proteinExistence type="predicted"/>
<keyword evidence="2" id="KW-0378">Hydrolase</keyword>
<evidence type="ECO:0000259" key="1">
    <source>
        <dbReference type="Pfam" id="PF00561"/>
    </source>
</evidence>
<dbReference type="InterPro" id="IPR029058">
    <property type="entry name" value="AB_hydrolase_fold"/>
</dbReference>
<dbReference type="Gene3D" id="3.40.50.1820">
    <property type="entry name" value="alpha/beta hydrolase"/>
    <property type="match status" value="1"/>
</dbReference>
<dbReference type="PANTHER" id="PTHR43433:SF5">
    <property type="entry name" value="AB HYDROLASE-1 DOMAIN-CONTAINING PROTEIN"/>
    <property type="match status" value="1"/>
</dbReference>
<dbReference type="GO" id="GO:0004806">
    <property type="term" value="F:triacylglycerol lipase activity"/>
    <property type="evidence" value="ECO:0007669"/>
    <property type="project" value="TreeGrafter"/>
</dbReference>
<dbReference type="InterPro" id="IPR050471">
    <property type="entry name" value="AB_hydrolase"/>
</dbReference>
<dbReference type="SUPFAM" id="SSF53474">
    <property type="entry name" value="alpha/beta-Hydrolases"/>
    <property type="match status" value="1"/>
</dbReference>
<dbReference type="Proteomes" id="UP000287527">
    <property type="component" value="Unassembled WGS sequence"/>
</dbReference>
<comment type="caution">
    <text evidence="2">The sequence shown here is derived from an EMBL/GenBank/DDBJ whole genome shotgun (WGS) entry which is preliminary data.</text>
</comment>
<dbReference type="PANTHER" id="PTHR43433">
    <property type="entry name" value="HYDROLASE, ALPHA/BETA FOLD FAMILY PROTEIN"/>
    <property type="match status" value="1"/>
</dbReference>
<organism evidence="2 3">
    <name type="scientific">Flavobacterium cerinum</name>
    <dbReference type="NCBI Taxonomy" id="2502784"/>
    <lineage>
        <taxon>Bacteria</taxon>
        <taxon>Pseudomonadati</taxon>
        <taxon>Bacteroidota</taxon>
        <taxon>Flavobacteriia</taxon>
        <taxon>Flavobacteriales</taxon>
        <taxon>Flavobacteriaceae</taxon>
        <taxon>Flavobacterium</taxon>
    </lineage>
</organism>
<sequence>MPLEQLNNIDIFYQILGSENTETVLLVSGLGSQMTSWSESFCQELVQKGFRVIRFDNRDSGCSSFIENEAKNVGELIQFLQQGKFPKGAYSLLDIAKDALALLDFLKIEKAHIFGRSMGGIIVQLMASEFPERVLSATIIMSTSLRPDLPQAQPDVMQMMLSPMPDFNKEPQAFLEKRLTFIKAISGTFSIDEKAETEIINKEKQRAPSANILGQICAMTITGFDVKRLEKINAPSLVVHGTEDPIFPLACGEDISNAIPHSTLLKIEGMGHSIPTVLNEKIIQAFLKMNNN</sequence>
<keyword evidence="3" id="KW-1185">Reference proteome</keyword>
<dbReference type="GO" id="GO:0046503">
    <property type="term" value="P:glycerolipid catabolic process"/>
    <property type="evidence" value="ECO:0007669"/>
    <property type="project" value="TreeGrafter"/>
</dbReference>
<protein>
    <submittedName>
        <fullName evidence="2">Alpha/beta hydrolase</fullName>
    </submittedName>
</protein>
<evidence type="ECO:0000313" key="2">
    <source>
        <dbReference type="EMBL" id="RWW91748.1"/>
    </source>
</evidence>
<dbReference type="AlphaFoldDB" id="A0A3S3QLB7"/>
<feature type="domain" description="AB hydrolase-1" evidence="1">
    <location>
        <begin position="23"/>
        <end position="274"/>
    </location>
</feature>
<reference evidence="2 3" key="1">
    <citation type="submission" date="2019-01" db="EMBL/GenBank/DDBJ databases">
        <title>Flavobacterium sp. nov.,isolated from freshwater.</title>
        <authorList>
            <person name="Zhang R."/>
            <person name="Du Z.-J."/>
        </authorList>
    </citation>
    <scope>NUCLEOTIDE SEQUENCE [LARGE SCALE GENOMIC DNA]</scope>
    <source>
        <strain evidence="2 3">1E403</strain>
    </source>
</reference>